<gene>
    <name evidence="9" type="ORF">AB675_10623</name>
</gene>
<dbReference type="PANTHER" id="PTHR10997">
    <property type="entry name" value="IMPORTIN-7, 8, 11"/>
    <property type="match status" value="1"/>
</dbReference>
<dbReference type="FunFam" id="1.25.10.10:FF:000244">
    <property type="entry name" value="Nonsense-mediated mRNA decay protein"/>
    <property type="match status" value="1"/>
</dbReference>
<evidence type="ECO:0000256" key="4">
    <source>
        <dbReference type="ARBA" id="ARBA00022490"/>
    </source>
</evidence>
<evidence type="ECO:0000313" key="9">
    <source>
        <dbReference type="EMBL" id="KPI40627.1"/>
    </source>
</evidence>
<evidence type="ECO:0000256" key="1">
    <source>
        <dbReference type="ARBA" id="ARBA00004123"/>
    </source>
</evidence>
<dbReference type="SMART" id="SM00913">
    <property type="entry name" value="IBN_N"/>
    <property type="match status" value="1"/>
</dbReference>
<sequence>MDLRSTIESTLSADANVRSQAETALKTAEQHQGFTTALLDILQAEENTAIRLSTAIYLKNRISRGWPTENPLHTPIPDAERKPLRDRLLPVLASTPSQIRAQLVPALQTILHHDFPTKWPEYINITIQLMDAQDATSVFAGLQCLLAVCRTYRFKAGENERTTLDQVVQASFPRVLGIGNRLVDEANPEAGEMLRLVVKCYKHAIYYELPTPLREHQTTVDWCTLFLRIISHDAPAYAQLEEVDEREQSPWWKTKKWCYANLNRLYVRYGNPTTLSTTQAKEFGDFPQNFITHFAPEILKGYLGQIEKWVGGNHWLSKPSLSYTLIFLEECVKPKSMWDMLKPHMDNLIKHLIFPVLCLTEEDIETFTDDPAEYLHRKLNYYEEVSAPDIAAINFLIALTKNRKQQTYGILSYVNEVVTKYESAPEDQKQAVEKEGALRMIGSLASVILGKKSPIADQVEYFFVRHVFPEFRSRHGFLRARACETMEKFDQLDFKDPNNLMVIYRNMLESMADTELPVRVQASLALQPLIRHDVIRTAMQQNIPQIMHQLLKLANEVDVDALSNVMEDFVEVFSEQLTPFAVALCEQLRDTYLRIIRELLDKNDAKAQTNGDAPEYGEYLDDKSIAALGVLQTIGTLILTLEATPDVLLHLETILMPVITITLENKLFDLFNEVFEIVDSCTFASKSISDTMWQAFELMHKTFRDGAELYLEDMLPALDNFVAYGSDKLVQHPPYLQALAGMVRDIFQDQKVGSVDRICGCKLAEALMLNLRGRGPLDTYIETFTSLAMETLANPALKANMVKSYRLHLLEMVINAIYYNPLLALQILETHNWTNKFFSIWFGSIDTFRRVHDKKLCIAAISALLPIPAEQVPQTVQTGWPRLLQGVTYLFKTLPAAVKSREETMRANDGADPDDDYPSSEDPDEWNDEPAGAQDASEWGNVESATLPDTKGDIKDESQAYLDFLSEEAKKFSSLVEEDEESIMEDDSVLESPLDKFDPYGAFKLSIERLQREQPPLYSSLMSTVPVEDQNFLNQVVQHATQQQNTQAAAAAVADKPTT</sequence>
<dbReference type="OrthoDB" id="760868at2759"/>
<organism evidence="9 10">
    <name type="scientific">Cyphellophora attinorum</name>
    <dbReference type="NCBI Taxonomy" id="1664694"/>
    <lineage>
        <taxon>Eukaryota</taxon>
        <taxon>Fungi</taxon>
        <taxon>Dikarya</taxon>
        <taxon>Ascomycota</taxon>
        <taxon>Pezizomycotina</taxon>
        <taxon>Eurotiomycetes</taxon>
        <taxon>Chaetothyriomycetidae</taxon>
        <taxon>Chaetothyriales</taxon>
        <taxon>Cyphellophoraceae</taxon>
        <taxon>Cyphellophora</taxon>
    </lineage>
</organism>
<accession>A0A0N1HR48</accession>
<evidence type="ECO:0000256" key="3">
    <source>
        <dbReference type="ARBA" id="ARBA00022448"/>
    </source>
</evidence>
<evidence type="ECO:0000256" key="7">
    <source>
        <dbReference type="SAM" id="MobiDB-lite"/>
    </source>
</evidence>
<dbReference type="InterPro" id="IPR001494">
    <property type="entry name" value="Importin-beta_N"/>
</dbReference>
<dbReference type="InterPro" id="IPR016024">
    <property type="entry name" value="ARM-type_fold"/>
</dbReference>
<dbReference type="Proteomes" id="UP000038010">
    <property type="component" value="Unassembled WGS sequence"/>
</dbReference>
<comment type="subcellular location">
    <subcellularLocation>
        <location evidence="2">Cytoplasm</location>
    </subcellularLocation>
    <subcellularLocation>
        <location evidence="1">Nucleus</location>
    </subcellularLocation>
</comment>
<dbReference type="InterPro" id="IPR013713">
    <property type="entry name" value="XPO2_central"/>
</dbReference>
<keyword evidence="5" id="KW-0653">Protein transport</keyword>
<evidence type="ECO:0000259" key="8">
    <source>
        <dbReference type="PROSITE" id="PS50166"/>
    </source>
</evidence>
<feature type="region of interest" description="Disordered" evidence="7">
    <location>
        <begin position="901"/>
        <end position="953"/>
    </location>
</feature>
<dbReference type="EMBL" id="LFJN01000011">
    <property type="protein sequence ID" value="KPI40627.1"/>
    <property type="molecule type" value="Genomic_DNA"/>
</dbReference>
<dbReference type="GO" id="GO:0005829">
    <property type="term" value="C:cytosol"/>
    <property type="evidence" value="ECO:0007669"/>
    <property type="project" value="TreeGrafter"/>
</dbReference>
<keyword evidence="4" id="KW-0963">Cytoplasm</keyword>
<dbReference type="Pfam" id="PF08506">
    <property type="entry name" value="Cse1"/>
    <property type="match status" value="1"/>
</dbReference>
<evidence type="ECO:0000256" key="2">
    <source>
        <dbReference type="ARBA" id="ARBA00004496"/>
    </source>
</evidence>
<dbReference type="STRING" id="1664694.A0A0N1HR48"/>
<dbReference type="AlphaFoldDB" id="A0A0N1HR48"/>
<dbReference type="PROSITE" id="PS50166">
    <property type="entry name" value="IMPORTIN_B_NT"/>
    <property type="match status" value="1"/>
</dbReference>
<feature type="domain" description="Importin N-terminal" evidence="8">
    <location>
        <begin position="21"/>
        <end position="94"/>
    </location>
</feature>
<feature type="compositionally biased region" description="Acidic residues" evidence="7">
    <location>
        <begin position="911"/>
        <end position="928"/>
    </location>
</feature>
<dbReference type="VEuPathDB" id="FungiDB:AB675_10623"/>
<evidence type="ECO:0000256" key="5">
    <source>
        <dbReference type="ARBA" id="ARBA00022927"/>
    </source>
</evidence>
<name>A0A0N1HR48_9EURO</name>
<dbReference type="GO" id="GO:0031267">
    <property type="term" value="F:small GTPase binding"/>
    <property type="evidence" value="ECO:0007669"/>
    <property type="project" value="InterPro"/>
</dbReference>
<proteinExistence type="predicted"/>
<dbReference type="GeneID" id="28731290"/>
<evidence type="ECO:0000313" key="10">
    <source>
        <dbReference type="Proteomes" id="UP000038010"/>
    </source>
</evidence>
<dbReference type="Gene3D" id="1.25.10.10">
    <property type="entry name" value="Leucine-rich Repeat Variant"/>
    <property type="match status" value="1"/>
</dbReference>
<dbReference type="InterPro" id="IPR011989">
    <property type="entry name" value="ARM-like"/>
</dbReference>
<comment type="caution">
    <text evidence="9">The sequence shown here is derived from an EMBL/GenBank/DDBJ whole genome shotgun (WGS) entry which is preliminary data.</text>
</comment>
<dbReference type="RefSeq" id="XP_018000590.1">
    <property type="nucleotide sequence ID" value="XM_018139410.1"/>
</dbReference>
<dbReference type="GO" id="GO:0005635">
    <property type="term" value="C:nuclear envelope"/>
    <property type="evidence" value="ECO:0007669"/>
    <property type="project" value="TreeGrafter"/>
</dbReference>
<dbReference type="Pfam" id="PF03810">
    <property type="entry name" value="IBN_N"/>
    <property type="match status" value="1"/>
</dbReference>
<protein>
    <submittedName>
        <fullName evidence="9">Putative importin</fullName>
    </submittedName>
</protein>
<keyword evidence="3" id="KW-0813">Transport</keyword>
<dbReference type="GO" id="GO:0006606">
    <property type="term" value="P:protein import into nucleus"/>
    <property type="evidence" value="ECO:0007669"/>
    <property type="project" value="TreeGrafter"/>
</dbReference>
<reference evidence="9 10" key="1">
    <citation type="submission" date="2015-06" db="EMBL/GenBank/DDBJ databases">
        <title>Draft genome of the ant-associated black yeast Phialophora attae CBS 131958.</title>
        <authorList>
            <person name="Moreno L.F."/>
            <person name="Stielow B.J."/>
            <person name="de Hoog S."/>
            <person name="Vicente V.A."/>
            <person name="Weiss V.A."/>
            <person name="de Vries M."/>
            <person name="Cruz L.M."/>
            <person name="Souza E.M."/>
        </authorList>
    </citation>
    <scope>NUCLEOTIDE SEQUENCE [LARGE SCALE GENOMIC DNA]</scope>
    <source>
        <strain evidence="9 10">CBS 131958</strain>
    </source>
</reference>
<dbReference type="SUPFAM" id="SSF48371">
    <property type="entry name" value="ARM repeat"/>
    <property type="match status" value="1"/>
</dbReference>
<keyword evidence="6" id="KW-0539">Nucleus</keyword>
<evidence type="ECO:0000256" key="6">
    <source>
        <dbReference type="ARBA" id="ARBA00023242"/>
    </source>
</evidence>
<dbReference type="PANTHER" id="PTHR10997:SF18">
    <property type="entry name" value="D-IMPORTIN 7_RANBP7"/>
    <property type="match status" value="1"/>
</dbReference>
<keyword evidence="10" id="KW-1185">Reference proteome</keyword>